<name>A0ABZ0V3R8_9RHOB</name>
<keyword evidence="4" id="KW-1185">Reference proteome</keyword>
<sequence>MMYELVTILALFAVQIADVWTTNQILARGGRELNPIMKWIMDKTGDQWSVVKVAAALIVAAFLWANGNISAVWIITAITGLVALNNYRVLRGMR</sequence>
<keyword evidence="1" id="KW-0812">Transmembrane</keyword>
<reference evidence="3 4" key="1">
    <citation type="submission" date="2023-11" db="EMBL/GenBank/DDBJ databases">
        <title>From the Deep-Sea to the Surface: Bacterial Genomes Isolated from the Moytirra Hydrothermal Vent Plume.</title>
        <authorList>
            <person name="Major S.R."/>
        </authorList>
    </citation>
    <scope>NUCLEOTIDE SEQUENCE [LARGE SCALE GENOMIC DNA]</scope>
    <source>
        <strain evidence="3 4">OXR-9</strain>
    </source>
</reference>
<feature type="domain" description="DUF5658" evidence="2">
    <location>
        <begin position="9"/>
        <end position="83"/>
    </location>
</feature>
<feature type="transmembrane region" description="Helical" evidence="1">
    <location>
        <begin position="6"/>
        <end position="27"/>
    </location>
</feature>
<protein>
    <submittedName>
        <fullName evidence="3">DUF5658 family protein</fullName>
    </submittedName>
</protein>
<evidence type="ECO:0000256" key="1">
    <source>
        <dbReference type="SAM" id="Phobius"/>
    </source>
</evidence>
<keyword evidence="1" id="KW-0472">Membrane</keyword>
<dbReference type="Pfam" id="PF18902">
    <property type="entry name" value="DUF5658"/>
    <property type="match status" value="1"/>
</dbReference>
<keyword evidence="1" id="KW-1133">Transmembrane helix</keyword>
<dbReference type="EMBL" id="CP139725">
    <property type="protein sequence ID" value="WPZ23089.1"/>
    <property type="molecule type" value="Genomic_DNA"/>
</dbReference>
<dbReference type="InterPro" id="IPR043717">
    <property type="entry name" value="DUF5658"/>
</dbReference>
<gene>
    <name evidence="3" type="ORF">T7987_07630</name>
</gene>
<accession>A0ABZ0V3R8</accession>
<evidence type="ECO:0000313" key="4">
    <source>
        <dbReference type="Proteomes" id="UP001326567"/>
    </source>
</evidence>
<evidence type="ECO:0000259" key="2">
    <source>
        <dbReference type="Pfam" id="PF18902"/>
    </source>
</evidence>
<evidence type="ECO:0000313" key="3">
    <source>
        <dbReference type="EMBL" id="WPZ23089.1"/>
    </source>
</evidence>
<proteinExistence type="predicted"/>
<feature type="transmembrane region" description="Helical" evidence="1">
    <location>
        <begin position="71"/>
        <end position="90"/>
    </location>
</feature>
<organism evidence="3 4">
    <name type="scientific">Sulfitobacter faviae</name>
    <dbReference type="NCBI Taxonomy" id="1775881"/>
    <lineage>
        <taxon>Bacteria</taxon>
        <taxon>Pseudomonadati</taxon>
        <taxon>Pseudomonadota</taxon>
        <taxon>Alphaproteobacteria</taxon>
        <taxon>Rhodobacterales</taxon>
        <taxon>Roseobacteraceae</taxon>
        <taxon>Sulfitobacter</taxon>
    </lineage>
</organism>
<dbReference type="Proteomes" id="UP001326567">
    <property type="component" value="Chromosome"/>
</dbReference>
<feature type="transmembrane region" description="Helical" evidence="1">
    <location>
        <begin position="48"/>
        <end position="65"/>
    </location>
</feature>
<dbReference type="RefSeq" id="WP_322329565.1">
    <property type="nucleotide sequence ID" value="NZ_CP139725.1"/>
</dbReference>